<evidence type="ECO:0000313" key="3">
    <source>
        <dbReference type="Proteomes" id="UP000182658"/>
    </source>
</evidence>
<accession>A0A1J7I6Z2</accession>
<dbReference type="OrthoDB" id="4582150at2759"/>
<dbReference type="InParanoid" id="A0A1J7I6Z2"/>
<gene>
    <name evidence="2" type="ORF">CONLIGDRAFT_686956</name>
</gene>
<keyword evidence="3" id="KW-1185">Reference proteome</keyword>
<protein>
    <submittedName>
        <fullName evidence="2">Uncharacterized protein</fullName>
    </submittedName>
</protein>
<evidence type="ECO:0000256" key="1">
    <source>
        <dbReference type="SAM" id="MobiDB-lite"/>
    </source>
</evidence>
<name>A0A1J7I6Z2_9PEZI</name>
<dbReference type="AlphaFoldDB" id="A0A1J7I6Z2"/>
<proteinExistence type="predicted"/>
<sequence>MDNTSNIDAHSSEQMEQLTSPEHSAEHAVEMLQPEDIMTPPADDTSGPHANAPDFLARYIPARLRSTSAFTTTPAVRLYPTYPLSPYLKPLPSTDPVVVAYDSGLRTKVMAFIAKMDIRWSMVGIVCAGRSDGLVTLTPSGAETTFLRVAVYPESTTVEKAKEVVAGIYTLLQSANMHEDLAIEVIEAGCVVYNTNHETTMKRVKYPFEQAYKYDPPTGSSIGIRQPRSGIDSTGTLGPLFRYLAKDGTSKYLGLTCHHVVSRSRYAITNDTPTTDIECPSQEDHDLWEKHFDHKIAFFESYFRPLKTQQTAQEALPPTTEARLHQGEQVSDKATQNLQHALSFDRGLGTVFWSSGLNADEHDDTEKANMDYGLIELDPRRFQKMDQLSNVPTTASLDRVLQKIYKDFPEQENIIEIVTRTKGQKGSIINMMNDNHSVFKIGRTTGTTIGRLHGSKVNVRTEYSTDEGTVVVHSCEVVVFTSLTQARGSFCDLGVSGAAVYDGNANLIGTLWGGWPCKRPSGGQMDSIHCVTPIEATEEHIRRHLDGTLEFL</sequence>
<feature type="region of interest" description="Disordered" evidence="1">
    <location>
        <begin position="1"/>
        <end position="26"/>
    </location>
</feature>
<evidence type="ECO:0000313" key="2">
    <source>
        <dbReference type="EMBL" id="OIW23197.1"/>
    </source>
</evidence>
<dbReference type="Proteomes" id="UP000182658">
    <property type="component" value="Unassembled WGS sequence"/>
</dbReference>
<organism evidence="2 3">
    <name type="scientific">Coniochaeta ligniaria NRRL 30616</name>
    <dbReference type="NCBI Taxonomy" id="1408157"/>
    <lineage>
        <taxon>Eukaryota</taxon>
        <taxon>Fungi</taxon>
        <taxon>Dikarya</taxon>
        <taxon>Ascomycota</taxon>
        <taxon>Pezizomycotina</taxon>
        <taxon>Sordariomycetes</taxon>
        <taxon>Sordariomycetidae</taxon>
        <taxon>Coniochaetales</taxon>
        <taxon>Coniochaetaceae</taxon>
        <taxon>Coniochaeta</taxon>
    </lineage>
</organism>
<dbReference type="STRING" id="1408157.A0A1J7I6Z2"/>
<reference evidence="2 3" key="1">
    <citation type="submission" date="2016-10" db="EMBL/GenBank/DDBJ databases">
        <title>Draft genome sequence of Coniochaeta ligniaria NRRL30616, a lignocellulolytic fungus for bioabatement of inhibitors in plant biomass hydrolysates.</title>
        <authorList>
            <consortium name="DOE Joint Genome Institute"/>
            <person name="Jimenez D.J."/>
            <person name="Hector R.E."/>
            <person name="Riley R."/>
            <person name="Sun H."/>
            <person name="Grigoriev I.V."/>
            <person name="Van Elsas J.D."/>
            <person name="Nichols N.N."/>
        </authorList>
    </citation>
    <scope>NUCLEOTIDE SEQUENCE [LARGE SCALE GENOMIC DNA]</scope>
    <source>
        <strain evidence="2 3">NRRL 30616</strain>
    </source>
</reference>
<dbReference type="EMBL" id="KV875108">
    <property type="protein sequence ID" value="OIW23197.1"/>
    <property type="molecule type" value="Genomic_DNA"/>
</dbReference>
<feature type="compositionally biased region" description="Polar residues" evidence="1">
    <location>
        <begin position="1"/>
        <end position="22"/>
    </location>
</feature>